<dbReference type="InterPro" id="IPR054061">
    <property type="entry name" value="DUF6915"/>
</dbReference>
<dbReference type="RefSeq" id="WP_014455197.1">
    <property type="nucleotide sequence ID" value="NC_017098.1"/>
</dbReference>
<dbReference type="AlphaFoldDB" id="H9UI62"/>
<dbReference type="EMBL" id="CP003282">
    <property type="protein sequence ID" value="AFG37205.1"/>
    <property type="molecule type" value="Genomic_DNA"/>
</dbReference>
<accession>H9UI62</accession>
<dbReference type="Proteomes" id="UP000007383">
    <property type="component" value="Chromosome"/>
</dbReference>
<dbReference type="HOGENOM" id="CLU_2371357_0_0_12"/>
<evidence type="ECO:0000313" key="3">
    <source>
        <dbReference type="Proteomes" id="UP000007383"/>
    </source>
</evidence>
<evidence type="ECO:0000259" key="1">
    <source>
        <dbReference type="Pfam" id="PF21866"/>
    </source>
</evidence>
<organism evidence="2 3">
    <name type="scientific">Spirochaeta africana (strain ATCC 700263 / DSM 8902 / Z-7692)</name>
    <dbReference type="NCBI Taxonomy" id="889378"/>
    <lineage>
        <taxon>Bacteria</taxon>
        <taxon>Pseudomonadati</taxon>
        <taxon>Spirochaetota</taxon>
        <taxon>Spirochaetia</taxon>
        <taxon>Spirochaetales</taxon>
        <taxon>Spirochaetaceae</taxon>
        <taxon>Spirochaeta</taxon>
    </lineage>
</organism>
<dbReference type="PATRIC" id="fig|889378.3.peg.1119"/>
<keyword evidence="3" id="KW-1185">Reference proteome</keyword>
<gene>
    <name evidence="2" type="ordered locus">Spiaf_1118</name>
</gene>
<dbReference type="OrthoDB" id="68427at2"/>
<dbReference type="STRING" id="889378.Spiaf_1118"/>
<dbReference type="KEGG" id="sfc:Spiaf_1118"/>
<proteinExistence type="predicted"/>
<feature type="domain" description="DUF6915" evidence="1">
    <location>
        <begin position="2"/>
        <end position="67"/>
    </location>
</feature>
<name>H9UI62_SPIAZ</name>
<dbReference type="Pfam" id="PF21866">
    <property type="entry name" value="DUF6915"/>
    <property type="match status" value="1"/>
</dbReference>
<evidence type="ECO:0000313" key="2">
    <source>
        <dbReference type="EMBL" id="AFG37205.1"/>
    </source>
</evidence>
<protein>
    <recommendedName>
        <fullName evidence="1">DUF6915 domain-containing protein</fullName>
    </recommendedName>
</protein>
<sequence>MKFEEHCQESIEMFGAPWPEVHKWLDEFAGQEPYGMRHRHLRHHEEGIAEAGRLFGKDAEAVARQHIISDLKLEGWTESDPFPKNSEHYRKIGLW</sequence>
<reference evidence="3" key="1">
    <citation type="journal article" date="2013" name="Stand. Genomic Sci.">
        <title>Complete genome sequence of the halophilic bacterium Spirochaeta africana type strain (Z-7692(T)) from the alkaline Lake Magadi in the East African Rift.</title>
        <authorList>
            <person name="Liolos K."/>
            <person name="Abt B."/>
            <person name="Scheuner C."/>
            <person name="Teshima H."/>
            <person name="Held B."/>
            <person name="Lapidus A."/>
            <person name="Nolan M."/>
            <person name="Lucas S."/>
            <person name="Deshpande S."/>
            <person name="Cheng J.F."/>
            <person name="Tapia R."/>
            <person name="Goodwin L.A."/>
            <person name="Pitluck S."/>
            <person name="Pagani I."/>
            <person name="Ivanova N."/>
            <person name="Mavromatis K."/>
            <person name="Mikhailova N."/>
            <person name="Huntemann M."/>
            <person name="Pati A."/>
            <person name="Chen A."/>
            <person name="Palaniappan K."/>
            <person name="Land M."/>
            <person name="Rohde M."/>
            <person name="Tindall B.J."/>
            <person name="Detter J.C."/>
            <person name="Goker M."/>
            <person name="Bristow J."/>
            <person name="Eisen J.A."/>
            <person name="Markowitz V."/>
            <person name="Hugenholtz P."/>
            <person name="Woyke T."/>
            <person name="Klenk H.P."/>
            <person name="Kyrpides N.C."/>
        </authorList>
    </citation>
    <scope>NUCLEOTIDE SEQUENCE</scope>
    <source>
        <strain evidence="3">ATCC 700263 / DSM 8902 / Z-7692</strain>
    </source>
</reference>